<evidence type="ECO:0000313" key="2">
    <source>
        <dbReference type="Proteomes" id="UP001229486"/>
    </source>
</evidence>
<comment type="caution">
    <text evidence="1">The sequence shown here is derived from an EMBL/GenBank/DDBJ whole genome shotgun (WGS) entry which is preliminary data.</text>
</comment>
<dbReference type="Gene3D" id="1.20.1290.10">
    <property type="entry name" value="AhpD-like"/>
    <property type="match status" value="1"/>
</dbReference>
<dbReference type="EMBL" id="JAURTK010000019">
    <property type="protein sequence ID" value="MDP9651387.1"/>
    <property type="molecule type" value="Genomic_DNA"/>
</dbReference>
<name>A0AB73IPT2_9BURK</name>
<dbReference type="RefSeq" id="WP_392396009.1">
    <property type="nucleotide sequence ID" value="NZ_JAURTK010000019.1"/>
</dbReference>
<proteinExistence type="predicted"/>
<evidence type="ECO:0000313" key="1">
    <source>
        <dbReference type="EMBL" id="MDP9651387.1"/>
    </source>
</evidence>
<organism evidence="1 2">
    <name type="scientific">Paraburkholderia caledonica</name>
    <dbReference type="NCBI Taxonomy" id="134536"/>
    <lineage>
        <taxon>Bacteria</taxon>
        <taxon>Pseudomonadati</taxon>
        <taxon>Pseudomonadota</taxon>
        <taxon>Betaproteobacteria</taxon>
        <taxon>Burkholderiales</taxon>
        <taxon>Burkholderiaceae</taxon>
        <taxon>Paraburkholderia</taxon>
    </lineage>
</organism>
<dbReference type="Proteomes" id="UP001229486">
    <property type="component" value="Unassembled WGS sequence"/>
</dbReference>
<dbReference type="InterPro" id="IPR029032">
    <property type="entry name" value="AhpD-like"/>
</dbReference>
<gene>
    <name evidence="1" type="ORF">J2793_006862</name>
</gene>
<dbReference type="AlphaFoldDB" id="A0AB73IPT2"/>
<sequence>MSTAADSTPPVRDFVDELAGLAPHGAVSALRAARADATGFTQGSHDALFDPRATGLSLDERLAATSYAAHLSSAPLAAQAYRERLAAQHSAHRTEALALLDQLLTSDAFEIDTATDSGRLAVILAHTRALALLDPHPDQAALLRLKDAKLSTAEIVALSQLVAFISYQVRVVAALRALEATA</sequence>
<dbReference type="SUPFAM" id="SSF69118">
    <property type="entry name" value="AhpD-like"/>
    <property type="match status" value="1"/>
</dbReference>
<accession>A0AB73IPT2</accession>
<protein>
    <submittedName>
        <fullName evidence="1">Uncharacterized protein YciW</fullName>
    </submittedName>
</protein>
<reference evidence="1" key="1">
    <citation type="submission" date="2023-07" db="EMBL/GenBank/DDBJ databases">
        <title>Sorghum-associated microbial communities from plants grown in Nebraska, USA.</title>
        <authorList>
            <person name="Schachtman D."/>
        </authorList>
    </citation>
    <scope>NUCLEOTIDE SEQUENCE</scope>
    <source>
        <strain evidence="1">DS1061</strain>
    </source>
</reference>